<evidence type="ECO:0000313" key="6">
    <source>
        <dbReference type="Proteomes" id="UP000198415"/>
    </source>
</evidence>
<dbReference type="Pfam" id="PF07250">
    <property type="entry name" value="Glyoxal_oxid_N"/>
    <property type="match status" value="1"/>
</dbReference>
<dbReference type="InterPro" id="IPR011043">
    <property type="entry name" value="Gal_Oxase/kelch_b-propeller"/>
</dbReference>
<dbReference type="AlphaFoldDB" id="A0A239AW38"/>
<dbReference type="Pfam" id="PF17957">
    <property type="entry name" value="Big_7"/>
    <property type="match status" value="2"/>
</dbReference>
<dbReference type="OrthoDB" id="2795102at2"/>
<name>A0A239AW38_9ACTN</name>
<dbReference type="RefSeq" id="WP_143232461.1">
    <property type="nucleotide sequence ID" value="NZ_BOMU01000050.1"/>
</dbReference>
<dbReference type="InterPro" id="IPR009880">
    <property type="entry name" value="Glyoxal_oxidase_N"/>
</dbReference>
<gene>
    <name evidence="5" type="ORF">SAMN06264365_108168</name>
</gene>
<evidence type="ECO:0000313" key="5">
    <source>
        <dbReference type="EMBL" id="SNR99925.1"/>
    </source>
</evidence>
<organism evidence="5 6">
    <name type="scientific">Actinoplanes regularis</name>
    <dbReference type="NCBI Taxonomy" id="52697"/>
    <lineage>
        <taxon>Bacteria</taxon>
        <taxon>Bacillati</taxon>
        <taxon>Actinomycetota</taxon>
        <taxon>Actinomycetes</taxon>
        <taxon>Micromonosporales</taxon>
        <taxon>Micromonosporaceae</taxon>
        <taxon>Actinoplanes</taxon>
    </lineage>
</organism>
<sequence length="858" mass="90435">MVRVGMSRRRRRLVAGATIAAVVAGGMAVSVGTALSAEQDAAPEHNHAGQHALAAGAGQVTVGSSRIALNQPAEPYLGKFVPPANAHVTGVYSALAAWPLVGIHMALLPNGHVVSYGTPPGEAKQGGFSYDDWDPAAGVGTGAHRQAASMHQYDAFCNSLERLPDGRLLMVGGNSTTATMVYDPANGQQTMGAQLNRQRWYTSVLRLPDDRMLVLGGGDSYNVDAFQKPDDNTTVATTPEIGTGTGAWTRLTGADSTVAFGARDNRWWYPRAYVAPDGKVFGVSYDQLWKLDPAGTGKVTALGKLPVPIGVSGSSVMYAPGKLLFAGGGQYNNGSNQVATDQATLVDINGANPVVAATNPMRLARNWLNLTVLPNGEVLANGGTRVGTQSGAANSAYDSEIWNPATRKWRDAAKAQRIRSYHSTAVLLPGGSVLTAAGGVPGPEDNFNAEIFYPPYLFTKGTDGRVRWANRSQITAISGALTYGGTVSLELSDSRKLASVSLIRATSVTHSYNTDQRRIPLAFSQNGKTMSVSMPSSANQLPPGSYLLSGVDTNGVPTPAQMVTIKRSGAGTVTVYAKDQTAADFAGPSTKVRFPVTDGYLRAGEKIRVEASDPSGVTDVQLLINGTLTDSVKGLASDGSASLRWSATAPEGTATMTVRVYDSLNNVTETTRKVLVDNQAPALTTSPAAGAYARGTTLTAGVTKVVDASGLAQLRVQIDNGRAVAVTAAPWTAQLAIGNLADGRHTITFQGQDKAGNPAVVRKTVNIDNHKPTLRITSAPKNNSTLRAKVTISASAADNLGVDRVELLIDGKVVMTDRTAAYQLALDPKKYGKTFTMQLRAYDRARNVVYSEKRTYRR</sequence>
<keyword evidence="1 2" id="KW-0732">Signal</keyword>
<dbReference type="PANTHER" id="PTHR32208">
    <property type="entry name" value="SECRETED PROTEIN-RELATED"/>
    <property type="match status" value="1"/>
</dbReference>
<dbReference type="InterPro" id="IPR014756">
    <property type="entry name" value="Ig_E-set"/>
</dbReference>
<evidence type="ECO:0000259" key="3">
    <source>
        <dbReference type="Pfam" id="PF07250"/>
    </source>
</evidence>
<dbReference type="SUPFAM" id="SSF81296">
    <property type="entry name" value="E set domains"/>
    <property type="match status" value="1"/>
</dbReference>
<keyword evidence="6" id="KW-1185">Reference proteome</keyword>
<dbReference type="Gene3D" id="2.60.40.10">
    <property type="entry name" value="Immunoglobulins"/>
    <property type="match status" value="4"/>
</dbReference>
<reference evidence="5 6" key="1">
    <citation type="submission" date="2017-06" db="EMBL/GenBank/DDBJ databases">
        <authorList>
            <person name="Kim H.J."/>
            <person name="Triplett B.A."/>
        </authorList>
    </citation>
    <scope>NUCLEOTIDE SEQUENCE [LARGE SCALE GENOMIC DNA]</scope>
    <source>
        <strain evidence="5 6">DSM 43151</strain>
    </source>
</reference>
<evidence type="ECO:0000256" key="2">
    <source>
        <dbReference type="SAM" id="SignalP"/>
    </source>
</evidence>
<dbReference type="InterPro" id="IPR015202">
    <property type="entry name" value="GO-like_E_set"/>
</dbReference>
<dbReference type="Pfam" id="PF09118">
    <property type="entry name" value="GO-like_E_set"/>
    <property type="match status" value="1"/>
</dbReference>
<dbReference type="Gene3D" id="2.130.10.80">
    <property type="entry name" value="Galactose oxidase/kelch, beta-propeller"/>
    <property type="match status" value="1"/>
</dbReference>
<protein>
    <submittedName>
        <fullName evidence="5">Glyoxal oxidase N-terminus</fullName>
    </submittedName>
</protein>
<dbReference type="PANTHER" id="PTHR32208:SF56">
    <property type="entry name" value="GALACTOSE OXIDASE-RELATED"/>
    <property type="match status" value="1"/>
</dbReference>
<feature type="signal peptide" evidence="2">
    <location>
        <begin position="1"/>
        <end position="36"/>
    </location>
</feature>
<proteinExistence type="predicted"/>
<evidence type="ECO:0000256" key="1">
    <source>
        <dbReference type="ARBA" id="ARBA00022729"/>
    </source>
</evidence>
<dbReference type="EMBL" id="FZNR01000008">
    <property type="protein sequence ID" value="SNR99925.1"/>
    <property type="molecule type" value="Genomic_DNA"/>
</dbReference>
<dbReference type="InterPro" id="IPR013783">
    <property type="entry name" value="Ig-like_fold"/>
</dbReference>
<dbReference type="Proteomes" id="UP000198415">
    <property type="component" value="Unassembled WGS sequence"/>
</dbReference>
<dbReference type="SUPFAM" id="SSF50965">
    <property type="entry name" value="Galactose oxidase, central domain"/>
    <property type="match status" value="1"/>
</dbReference>
<accession>A0A239AW38</accession>
<dbReference type="InterPro" id="IPR037293">
    <property type="entry name" value="Gal_Oxidase_central_sf"/>
</dbReference>
<dbReference type="GO" id="GO:0005975">
    <property type="term" value="P:carbohydrate metabolic process"/>
    <property type="evidence" value="ECO:0007669"/>
    <property type="project" value="UniProtKB-ARBA"/>
</dbReference>
<feature type="domain" description="Glyoxal oxidase N-terminal" evidence="3">
    <location>
        <begin position="152"/>
        <end position="450"/>
    </location>
</feature>
<feature type="domain" description="Galactose oxidase-like Early set" evidence="4">
    <location>
        <begin position="471"/>
        <end position="565"/>
    </location>
</feature>
<feature type="chain" id="PRO_5012195844" evidence="2">
    <location>
        <begin position="37"/>
        <end position="858"/>
    </location>
</feature>
<evidence type="ECO:0000259" key="4">
    <source>
        <dbReference type="Pfam" id="PF09118"/>
    </source>
</evidence>
<dbReference type="CDD" id="cd02851">
    <property type="entry name" value="E_set_GO_C"/>
    <property type="match status" value="1"/>
</dbReference>